<dbReference type="EMBL" id="BMIC01000007">
    <property type="protein sequence ID" value="GFZ92566.1"/>
    <property type="molecule type" value="Genomic_DNA"/>
</dbReference>
<dbReference type="AlphaFoldDB" id="A0A8J2TSE6"/>
<keyword evidence="2" id="KW-1185">Reference proteome</keyword>
<proteinExistence type="predicted"/>
<dbReference type="Proteomes" id="UP000598120">
    <property type="component" value="Unassembled WGS sequence"/>
</dbReference>
<evidence type="ECO:0008006" key="3">
    <source>
        <dbReference type="Google" id="ProtNLM"/>
    </source>
</evidence>
<evidence type="ECO:0000313" key="1">
    <source>
        <dbReference type="EMBL" id="GFZ92566.1"/>
    </source>
</evidence>
<gene>
    <name evidence="1" type="ORF">GCM10011531_25390</name>
</gene>
<dbReference type="Gene3D" id="3.40.50.150">
    <property type="entry name" value="Vaccinia Virus protein VP39"/>
    <property type="match status" value="1"/>
</dbReference>
<dbReference type="InterPro" id="IPR029063">
    <property type="entry name" value="SAM-dependent_MTases_sf"/>
</dbReference>
<dbReference type="Pfam" id="PF13578">
    <property type="entry name" value="Methyltransf_24"/>
    <property type="match status" value="1"/>
</dbReference>
<protein>
    <recommendedName>
        <fullName evidence="3">Rhamnosyl O-methyltransferase</fullName>
    </recommendedName>
</protein>
<organism evidence="1 2">
    <name type="scientific">Aquaticitalea lipolytica</name>
    <dbReference type="NCBI Taxonomy" id="1247562"/>
    <lineage>
        <taxon>Bacteria</taxon>
        <taxon>Pseudomonadati</taxon>
        <taxon>Bacteroidota</taxon>
        <taxon>Flavobacteriia</taxon>
        <taxon>Flavobacteriales</taxon>
        <taxon>Flavobacteriaceae</taxon>
        <taxon>Aquaticitalea</taxon>
    </lineage>
</organism>
<sequence>MIIDKQSLINADTNSPSFTEDEFAIDWSMTRNERYCFIQLLQKIKPKIAIEIGTFNGGSLQVISKYAEKVYAIDTDASVKERLGSKFKNVEFLIGDSKTIAPQLIQTLQENNDPLEFVLIDGDHSTNGVYQDIKNILNYKPKTSLHIILHDSFNPTCRKGMKLYDYNKNENVHYVELDFITGIFSPEGLKRQMWGGFAMVLMLAEKRSTPLKINESQKKLHNLIYLQSFHLVNNLFWFLKPLFNFLKK</sequence>
<reference evidence="1 2" key="1">
    <citation type="journal article" date="2014" name="Int. J. Syst. Evol. Microbiol.">
        <title>Complete genome sequence of Corynebacterium casei LMG S-19264T (=DSM 44701T), isolated from a smear-ripened cheese.</title>
        <authorList>
            <consortium name="US DOE Joint Genome Institute (JGI-PGF)"/>
            <person name="Walter F."/>
            <person name="Albersmeier A."/>
            <person name="Kalinowski J."/>
            <person name="Ruckert C."/>
        </authorList>
    </citation>
    <scope>NUCLEOTIDE SEQUENCE [LARGE SCALE GENOMIC DNA]</scope>
    <source>
        <strain evidence="1 2">CGMCC 1.15295</strain>
    </source>
</reference>
<evidence type="ECO:0000313" key="2">
    <source>
        <dbReference type="Proteomes" id="UP000598120"/>
    </source>
</evidence>
<dbReference type="RefSeq" id="WP_188606771.1">
    <property type="nucleotide sequence ID" value="NZ_BMIC01000007.1"/>
</dbReference>
<comment type="caution">
    <text evidence="1">The sequence shown here is derived from an EMBL/GenBank/DDBJ whole genome shotgun (WGS) entry which is preliminary data.</text>
</comment>
<name>A0A8J2TSE6_9FLAO</name>
<dbReference type="SUPFAM" id="SSF53335">
    <property type="entry name" value="S-adenosyl-L-methionine-dependent methyltransferases"/>
    <property type="match status" value="1"/>
</dbReference>
<accession>A0A8J2TSE6</accession>